<feature type="domain" description="Glucose/Sorbosone dehydrogenase" evidence="1">
    <location>
        <begin position="18"/>
        <end position="362"/>
    </location>
</feature>
<proteinExistence type="predicted"/>
<dbReference type="GO" id="GO:0016491">
    <property type="term" value="F:oxidoreductase activity"/>
    <property type="evidence" value="ECO:0007669"/>
    <property type="project" value="UniProtKB-KW"/>
</dbReference>
<dbReference type="PANTHER" id="PTHR19328">
    <property type="entry name" value="HEDGEHOG-INTERACTING PROTEIN"/>
    <property type="match status" value="1"/>
</dbReference>
<dbReference type="EC" id="1.1.5.-" evidence="2"/>
<dbReference type="InterPro" id="IPR011041">
    <property type="entry name" value="Quinoprot_gluc/sorb_DH_b-prop"/>
</dbReference>
<name>A0ABU5ICC4_9BURK</name>
<dbReference type="RefSeq" id="WP_322465184.1">
    <property type="nucleotide sequence ID" value="NZ_JAXOJX010000011.1"/>
</dbReference>
<keyword evidence="2" id="KW-0560">Oxidoreductase</keyword>
<gene>
    <name evidence="2" type="ORF">SM757_09135</name>
</gene>
<dbReference type="Gene3D" id="2.120.10.30">
    <property type="entry name" value="TolB, C-terminal domain"/>
    <property type="match status" value="1"/>
</dbReference>
<accession>A0ABU5ICC4</accession>
<reference evidence="2 3" key="1">
    <citation type="submission" date="2023-11" db="EMBL/GenBank/DDBJ databases">
        <title>Draft genome of Azohydromonas lata strain H1 (DSM1123), a polyhydroxyalkanoate producer.</title>
        <authorList>
            <person name="Traversa D."/>
            <person name="D'Addabbo P."/>
            <person name="Pazzani C."/>
            <person name="Manzari C."/>
            <person name="Chiara M."/>
            <person name="Scrascia M."/>
        </authorList>
    </citation>
    <scope>NUCLEOTIDE SEQUENCE [LARGE SCALE GENOMIC DNA]</scope>
    <source>
        <strain evidence="2 3">H1</strain>
    </source>
</reference>
<dbReference type="InterPro" id="IPR012938">
    <property type="entry name" value="Glc/Sorbosone_DH"/>
</dbReference>
<evidence type="ECO:0000313" key="3">
    <source>
        <dbReference type="Proteomes" id="UP001293718"/>
    </source>
</evidence>
<sequence length="365" mass="39637">MKALGGLLPTVSTVRSGLDHPWGLAFLADNSMLVTERVGRLSLVSADGGKISTVTGFPIGRLQTAGHGGLLDVAVDHSEGGDIWVYLSYAELGTDEQSDRAGAAVARARLVGTELHDFTVIFRAFPKYPLSLSTFHYGSRLLLAGDDKLFITVGEGRNELLRRQAQWLRSHLGKIVRINRDGSVPQDNPFIGHEVAQPELWTLGHRNPQGLAMHPVTGDIWSSEHGPQGGDELNVIEPGHNYGWPKISYGCEYGTPVDTCTVVGGSTSAPGLDQPVTHWGRVRIAPSGMAFCDGRMFPEWRDHLILAGLGGKELWLVGIEGRTVVSRTPMFAELGRRFRHVRQAPDGSLLLLTDEDNGSILRVSV</sequence>
<dbReference type="InterPro" id="IPR011042">
    <property type="entry name" value="6-blade_b-propeller_TolB-like"/>
</dbReference>
<dbReference type="Proteomes" id="UP001293718">
    <property type="component" value="Unassembled WGS sequence"/>
</dbReference>
<keyword evidence="3" id="KW-1185">Reference proteome</keyword>
<protein>
    <submittedName>
        <fullName evidence="2">PQQ-dependent sugar dehydrogenase</fullName>
        <ecNumber evidence="2">1.1.5.-</ecNumber>
    </submittedName>
</protein>
<organism evidence="2 3">
    <name type="scientific">Azohydromonas lata</name>
    <dbReference type="NCBI Taxonomy" id="45677"/>
    <lineage>
        <taxon>Bacteria</taxon>
        <taxon>Pseudomonadati</taxon>
        <taxon>Pseudomonadota</taxon>
        <taxon>Betaproteobacteria</taxon>
        <taxon>Burkholderiales</taxon>
        <taxon>Sphaerotilaceae</taxon>
        <taxon>Azohydromonas</taxon>
    </lineage>
</organism>
<comment type="caution">
    <text evidence="2">The sequence shown here is derived from an EMBL/GenBank/DDBJ whole genome shotgun (WGS) entry which is preliminary data.</text>
</comment>
<evidence type="ECO:0000313" key="2">
    <source>
        <dbReference type="EMBL" id="MDZ5456739.1"/>
    </source>
</evidence>
<dbReference type="Pfam" id="PF07995">
    <property type="entry name" value="GSDH"/>
    <property type="match status" value="1"/>
</dbReference>
<dbReference type="EMBL" id="JAXOJX010000011">
    <property type="protein sequence ID" value="MDZ5456739.1"/>
    <property type="molecule type" value="Genomic_DNA"/>
</dbReference>
<evidence type="ECO:0000259" key="1">
    <source>
        <dbReference type="Pfam" id="PF07995"/>
    </source>
</evidence>
<dbReference type="SUPFAM" id="SSF50952">
    <property type="entry name" value="Soluble quinoprotein glucose dehydrogenase"/>
    <property type="match status" value="1"/>
</dbReference>
<dbReference type="PANTHER" id="PTHR19328:SF75">
    <property type="entry name" value="ALDOSE SUGAR DEHYDROGENASE YLII"/>
    <property type="match status" value="1"/>
</dbReference>